<keyword evidence="3" id="KW-1185">Reference proteome</keyword>
<feature type="compositionally biased region" description="Polar residues" evidence="1">
    <location>
        <begin position="66"/>
        <end position="92"/>
    </location>
</feature>
<feature type="compositionally biased region" description="Acidic residues" evidence="1">
    <location>
        <begin position="409"/>
        <end position="422"/>
    </location>
</feature>
<feature type="compositionally biased region" description="Basic and acidic residues" evidence="1">
    <location>
        <begin position="748"/>
        <end position="781"/>
    </location>
</feature>
<evidence type="ECO:0000313" key="2">
    <source>
        <dbReference type="EMBL" id="KAL1605030.1"/>
    </source>
</evidence>
<feature type="compositionally biased region" description="Basic and acidic residues" evidence="1">
    <location>
        <begin position="479"/>
        <end position="488"/>
    </location>
</feature>
<feature type="compositionally biased region" description="Basic and acidic residues" evidence="1">
    <location>
        <begin position="708"/>
        <end position="718"/>
    </location>
</feature>
<feature type="compositionally biased region" description="Polar residues" evidence="1">
    <location>
        <begin position="327"/>
        <end position="350"/>
    </location>
</feature>
<feature type="compositionally biased region" description="Pro residues" evidence="1">
    <location>
        <begin position="269"/>
        <end position="284"/>
    </location>
</feature>
<feature type="compositionally biased region" description="Basic and acidic residues" evidence="1">
    <location>
        <begin position="156"/>
        <end position="166"/>
    </location>
</feature>
<feature type="compositionally biased region" description="Basic and acidic residues" evidence="1">
    <location>
        <begin position="49"/>
        <end position="62"/>
    </location>
</feature>
<organism evidence="2 3">
    <name type="scientific">Paraconiothyrium brasiliense</name>
    <dbReference type="NCBI Taxonomy" id="300254"/>
    <lineage>
        <taxon>Eukaryota</taxon>
        <taxon>Fungi</taxon>
        <taxon>Dikarya</taxon>
        <taxon>Ascomycota</taxon>
        <taxon>Pezizomycotina</taxon>
        <taxon>Dothideomycetes</taxon>
        <taxon>Pleosporomycetidae</taxon>
        <taxon>Pleosporales</taxon>
        <taxon>Massarineae</taxon>
        <taxon>Didymosphaeriaceae</taxon>
        <taxon>Paraconiothyrium</taxon>
    </lineage>
</organism>
<accession>A0ABR3RKQ7</accession>
<evidence type="ECO:0000256" key="1">
    <source>
        <dbReference type="SAM" id="MobiDB-lite"/>
    </source>
</evidence>
<feature type="compositionally biased region" description="Basic and acidic residues" evidence="1">
    <location>
        <begin position="116"/>
        <end position="129"/>
    </location>
</feature>
<reference evidence="2 3" key="1">
    <citation type="submission" date="2024-02" db="EMBL/GenBank/DDBJ databases">
        <title>De novo assembly and annotation of 12 fungi associated with fruit tree decline syndrome in Ontario, Canada.</title>
        <authorList>
            <person name="Sulman M."/>
            <person name="Ellouze W."/>
            <person name="Ilyukhin E."/>
        </authorList>
    </citation>
    <scope>NUCLEOTIDE SEQUENCE [LARGE SCALE GENOMIC DNA]</scope>
    <source>
        <strain evidence="2 3">M42-189</strain>
    </source>
</reference>
<proteinExistence type="predicted"/>
<sequence length="781" mass="87717">MAASLSDRDLNPTVEDYHSDDSEDPVLESFRRSPAANVAAKRSHPSDLGTDKPQADKEKGVHIDLQSDSGYSSHTAGTMSSADSVPSAKMSQTSTAPSSAASMPPPSPATSRRRPTVVEDRRKPTESPRKPLQRNNSTASKQRPAATRRPTVTQTPDERDDRECRDPNCTTCGPNARPPRRGRRESLAVDSGLDLNYPPFDVRSQRSDPAPSTYTSPPSPTYNRQPAPYRLGSTMVQPAQTRPRVSSTARRPMSYHGDPGSNYYVPGMPAPYPSPPQDFGPPPSMSAQYSMPQPRQHHPQMPPFMMGTPPSNFYQGDYQGGHPMAQAQAQHMSQTSPPYEQQRPSLSARNPPSFHARRPVSGFGPAMVTYENNKAEQMPSARYGNAPQSARQERFPMKALKQTAHDDSESSEEYESSSEEEVPIAPPPKQLMPPPQLKSKSKKEQRPVLRHAKTTQVTQVYNDRRERRQSVSQSQMLPERPRERDNKASRVNTAPASRSISKSRPGPPKRATQSAYDTPHARVLVENPRTSRRQSVQAYDRAYEPQYEDEYDSELEERRRRRRSKVYRGEEEDAILVTERPPRRRTDSIKRSEYLTGRGRETAQLVDDVEAYQQRTRGTYEPLTEQVHKVAKQRASRVPSDPDRKTRISQSARTTVTNGNNNGEIRLRVDASAPLSLSFNGDMEGRTLQINPAEDGMADIVIGGQRGEDGVYRSEKGSVRGSRNSMLAGSARREAEEVSVKSGRSSQGRREREVESRRYGERDRDAERRPLRREIRQTRYH</sequence>
<feature type="compositionally biased region" description="Polar residues" evidence="1">
    <location>
        <begin position="234"/>
        <end position="249"/>
    </location>
</feature>
<feature type="region of interest" description="Disordered" evidence="1">
    <location>
        <begin position="708"/>
        <end position="781"/>
    </location>
</feature>
<comment type="caution">
    <text evidence="2">The sequence shown here is derived from an EMBL/GenBank/DDBJ whole genome shotgun (WGS) entry which is preliminary data.</text>
</comment>
<feature type="compositionally biased region" description="Pro residues" evidence="1">
    <location>
        <begin position="424"/>
        <end position="436"/>
    </location>
</feature>
<feature type="compositionally biased region" description="Basic and acidic residues" evidence="1">
    <location>
        <begin position="1"/>
        <end position="20"/>
    </location>
</feature>
<feature type="region of interest" description="Disordered" evidence="1">
    <location>
        <begin position="1"/>
        <end position="257"/>
    </location>
</feature>
<feature type="region of interest" description="Disordered" evidence="1">
    <location>
        <begin position="269"/>
        <end position="588"/>
    </location>
</feature>
<gene>
    <name evidence="2" type="ORF">SLS60_004573</name>
</gene>
<protein>
    <submittedName>
        <fullName evidence="2">Uncharacterized protein</fullName>
    </submittedName>
</protein>
<evidence type="ECO:0000313" key="3">
    <source>
        <dbReference type="Proteomes" id="UP001521785"/>
    </source>
</evidence>
<feature type="compositionally biased region" description="Polar residues" evidence="1">
    <location>
        <begin position="489"/>
        <end position="502"/>
    </location>
</feature>
<feature type="compositionally biased region" description="Acidic residues" evidence="1">
    <location>
        <begin position="546"/>
        <end position="555"/>
    </location>
</feature>
<name>A0ABR3RKQ7_9PLEO</name>
<dbReference type="Proteomes" id="UP001521785">
    <property type="component" value="Unassembled WGS sequence"/>
</dbReference>
<feature type="compositionally biased region" description="Low complexity" evidence="1">
    <location>
        <begin position="93"/>
        <end position="102"/>
    </location>
</feature>
<dbReference type="EMBL" id="JAKJXO020000005">
    <property type="protein sequence ID" value="KAL1605030.1"/>
    <property type="molecule type" value="Genomic_DNA"/>
</dbReference>